<keyword evidence="5" id="KW-1185">Reference proteome</keyword>
<feature type="region of interest" description="Disordered" evidence="1">
    <location>
        <begin position="1"/>
        <end position="47"/>
    </location>
</feature>
<reference evidence="5 6" key="1">
    <citation type="submission" date="2017-11" db="EMBL/GenBank/DDBJ databases">
        <title>De novo assembly and phasing of dikaryotic genomes from two isolates of Puccinia coronata f. sp. avenae, the causal agent of oat crown rust.</title>
        <authorList>
            <person name="Miller M.E."/>
            <person name="Zhang Y."/>
            <person name="Omidvar V."/>
            <person name="Sperschneider J."/>
            <person name="Schwessinger B."/>
            <person name="Raley C."/>
            <person name="Palmer J.M."/>
            <person name="Garnica D."/>
            <person name="Upadhyaya N."/>
            <person name="Rathjen J."/>
            <person name="Taylor J.M."/>
            <person name="Park R.F."/>
            <person name="Dodds P.N."/>
            <person name="Hirsch C.D."/>
            <person name="Kianian S.F."/>
            <person name="Figueroa M."/>
        </authorList>
    </citation>
    <scope>NUCLEOTIDE SEQUENCE [LARGE SCALE GENOMIC DNA]</scope>
    <source>
        <strain evidence="3">12NC29</strain>
        <strain evidence="2">12SD80</strain>
    </source>
</reference>
<proteinExistence type="predicted"/>
<evidence type="ECO:0000313" key="5">
    <source>
        <dbReference type="Proteomes" id="UP000235388"/>
    </source>
</evidence>
<dbReference type="EMBL" id="PGCI01000885">
    <property type="protein sequence ID" value="PLW12452.1"/>
    <property type="molecule type" value="Genomic_DNA"/>
</dbReference>
<evidence type="ECO:0000313" key="2">
    <source>
        <dbReference type="EMBL" id="PLW12452.1"/>
    </source>
</evidence>
<comment type="caution">
    <text evidence="2">The sequence shown here is derived from an EMBL/GenBank/DDBJ whole genome shotgun (WGS) entry which is preliminary data.</text>
</comment>
<evidence type="ECO:0000256" key="1">
    <source>
        <dbReference type="SAM" id="MobiDB-lite"/>
    </source>
</evidence>
<dbReference type="AlphaFoldDB" id="A0A2N5SGR1"/>
<evidence type="ECO:0000313" key="6">
    <source>
        <dbReference type="Proteomes" id="UP000235392"/>
    </source>
</evidence>
<dbReference type="EMBL" id="PGCJ01000895">
    <property type="protein sequence ID" value="PLW15456.1"/>
    <property type="molecule type" value="Genomic_DNA"/>
</dbReference>
<feature type="compositionally biased region" description="Polar residues" evidence="1">
    <location>
        <begin position="26"/>
        <end position="47"/>
    </location>
</feature>
<accession>A0A2N5SGR1</accession>
<organism evidence="2 6">
    <name type="scientific">Puccinia coronata f. sp. avenae</name>
    <dbReference type="NCBI Taxonomy" id="200324"/>
    <lineage>
        <taxon>Eukaryota</taxon>
        <taxon>Fungi</taxon>
        <taxon>Dikarya</taxon>
        <taxon>Basidiomycota</taxon>
        <taxon>Pucciniomycotina</taxon>
        <taxon>Pucciniomycetes</taxon>
        <taxon>Pucciniales</taxon>
        <taxon>Pucciniaceae</taxon>
        <taxon>Puccinia</taxon>
    </lineage>
</organism>
<name>A0A2N5SGR1_9BASI</name>
<dbReference type="Proteomes" id="UP000235392">
    <property type="component" value="Unassembled WGS sequence"/>
</dbReference>
<gene>
    <name evidence="4" type="ORF">PCANC_20356</name>
    <name evidence="3" type="ORF">PCANC_22962</name>
    <name evidence="2" type="ORF">PCASD_24367</name>
</gene>
<evidence type="ECO:0000313" key="4">
    <source>
        <dbReference type="EMBL" id="PLW36690.1"/>
    </source>
</evidence>
<dbReference type="EMBL" id="PGCJ01000235">
    <property type="protein sequence ID" value="PLW36690.1"/>
    <property type="molecule type" value="Genomic_DNA"/>
</dbReference>
<protein>
    <submittedName>
        <fullName evidence="2">Uncharacterized protein</fullName>
    </submittedName>
</protein>
<dbReference type="Proteomes" id="UP000235388">
    <property type="component" value="Unassembled WGS sequence"/>
</dbReference>
<feature type="compositionally biased region" description="Polar residues" evidence="1">
    <location>
        <begin position="10"/>
        <end position="19"/>
    </location>
</feature>
<evidence type="ECO:0000313" key="3">
    <source>
        <dbReference type="EMBL" id="PLW15456.1"/>
    </source>
</evidence>
<sequence>MYLRTGHPFFSQQTLRSTQPAPPNGPSSQFPAVPSSQFQQVPTLSPNSLSEPAPLWLGYPISPPTHALPLRPLPPTAPLPLTVLSTQQLFINSRY</sequence>